<dbReference type="Gene3D" id="1.25.40.10">
    <property type="entry name" value="Tetratricopeptide repeat domain"/>
    <property type="match status" value="1"/>
</dbReference>
<dbReference type="PANTHER" id="PTHR12197:SF251">
    <property type="entry name" value="EG:BACR7C10.4 PROTEIN"/>
    <property type="match status" value="1"/>
</dbReference>
<name>A0A0S3RDC9_PHAAN</name>
<keyword evidence="8" id="KW-1185">Reference proteome</keyword>
<sequence length="510" mass="57976">MNNPNPLNQREGEKKSAEVPSFHPAMENLQSALKDYSLSVSTVPEKGRSLFASRDFYPGDVIIGQEPYVCVPNNSSLSTPKRCDGCFITSDVLRRCSRCHVAYYCGTACQRSEWKLHRLECEVVSRLDKDKRKSVTPSIRLMVRLYLRRKLQDDKVTPSTAMDNYNLVEALVAHMSDITEEQLVLYAQMANLVYSILKWPEINIKEIAENFSKFACNAHTICDNELRPVGTGLYPVISIINHSCLPNSVLVFEGRSALVRAVQHIPAGTEVVISYIETAGSTITRQKALKEQYLFTCTCPRCSKMGQKDDIQESEILEGYRCKNEKCGGFLLRTTDGKGFQCQGCQLVMGKEEIKEIITEIELLSEEAASKSSFSCSYQEVISIYKKIEKLQTKLYHPFSINLMQTREKILKSLMELEHWTEALAYCKLTIPFYEKVYPSVHPLLGLQYYTCGKLEWYLGETEEAVKSLTKAVDILRITHGTNTRFMKDLLMKLEEARAEASCKWSSIHC</sequence>
<keyword evidence="1" id="KW-0479">Metal-binding</keyword>
<dbReference type="Proteomes" id="UP000291084">
    <property type="component" value="Chromosome 2"/>
</dbReference>
<dbReference type="Gene3D" id="1.10.220.160">
    <property type="match status" value="1"/>
</dbReference>
<organism evidence="7 8">
    <name type="scientific">Vigna angularis var. angularis</name>
    <dbReference type="NCBI Taxonomy" id="157739"/>
    <lineage>
        <taxon>Eukaryota</taxon>
        <taxon>Viridiplantae</taxon>
        <taxon>Streptophyta</taxon>
        <taxon>Embryophyta</taxon>
        <taxon>Tracheophyta</taxon>
        <taxon>Spermatophyta</taxon>
        <taxon>Magnoliopsida</taxon>
        <taxon>eudicotyledons</taxon>
        <taxon>Gunneridae</taxon>
        <taxon>Pentapetalae</taxon>
        <taxon>rosids</taxon>
        <taxon>fabids</taxon>
        <taxon>Fabales</taxon>
        <taxon>Fabaceae</taxon>
        <taxon>Papilionoideae</taxon>
        <taxon>50 kb inversion clade</taxon>
        <taxon>NPAAA clade</taxon>
        <taxon>indigoferoid/millettioid clade</taxon>
        <taxon>Phaseoleae</taxon>
        <taxon>Vigna</taxon>
    </lineage>
</organism>
<dbReference type="InterPro" id="IPR050869">
    <property type="entry name" value="H3K4_H4K5_MeTrfase"/>
</dbReference>
<dbReference type="OrthoDB" id="265717at2759"/>
<evidence type="ECO:0000256" key="2">
    <source>
        <dbReference type="ARBA" id="ARBA00022771"/>
    </source>
</evidence>
<dbReference type="GO" id="GO:0005634">
    <property type="term" value="C:nucleus"/>
    <property type="evidence" value="ECO:0007669"/>
    <property type="project" value="TreeGrafter"/>
</dbReference>
<evidence type="ECO:0000256" key="4">
    <source>
        <dbReference type="PROSITE-ProRule" id="PRU00134"/>
    </source>
</evidence>
<dbReference type="PROSITE" id="PS50865">
    <property type="entry name" value="ZF_MYND_2"/>
    <property type="match status" value="1"/>
</dbReference>
<evidence type="ECO:0000259" key="6">
    <source>
        <dbReference type="PROSITE" id="PS50865"/>
    </source>
</evidence>
<gene>
    <name evidence="7" type="primary">Vigan.02G128600</name>
    <name evidence="7" type="ORF">VIGAN_02128600</name>
</gene>
<evidence type="ECO:0000313" key="8">
    <source>
        <dbReference type="Proteomes" id="UP000291084"/>
    </source>
</evidence>
<feature type="domain" description="MYND-type" evidence="6">
    <location>
        <begin position="83"/>
        <end position="121"/>
    </location>
</feature>
<keyword evidence="3" id="KW-0862">Zinc</keyword>
<evidence type="ECO:0000259" key="5">
    <source>
        <dbReference type="PROSITE" id="PS50280"/>
    </source>
</evidence>
<keyword evidence="2 4" id="KW-0863">Zinc-finger</keyword>
<evidence type="ECO:0000313" key="7">
    <source>
        <dbReference type="EMBL" id="BAT78588.1"/>
    </source>
</evidence>
<dbReference type="Pfam" id="PF01753">
    <property type="entry name" value="zf-MYND"/>
    <property type="match status" value="1"/>
</dbReference>
<evidence type="ECO:0008006" key="9">
    <source>
        <dbReference type="Google" id="ProtNLM"/>
    </source>
</evidence>
<protein>
    <recommendedName>
        <fullName evidence="9">MYND-type domain-containing protein</fullName>
    </recommendedName>
</protein>
<evidence type="ECO:0000256" key="3">
    <source>
        <dbReference type="ARBA" id="ARBA00022833"/>
    </source>
</evidence>
<dbReference type="PROSITE" id="PS01360">
    <property type="entry name" value="ZF_MYND_1"/>
    <property type="match status" value="1"/>
</dbReference>
<reference evidence="7 8" key="1">
    <citation type="journal article" date="2015" name="Sci. Rep.">
        <title>The power of single molecule real-time sequencing technology in the de novo assembly of a eukaryotic genome.</title>
        <authorList>
            <person name="Sakai H."/>
            <person name="Naito K."/>
            <person name="Ogiso-Tanaka E."/>
            <person name="Takahashi Y."/>
            <person name="Iseki K."/>
            <person name="Muto C."/>
            <person name="Satou K."/>
            <person name="Teruya K."/>
            <person name="Shiroma A."/>
            <person name="Shimoji M."/>
            <person name="Hirano T."/>
            <person name="Itoh T."/>
            <person name="Kaga A."/>
            <person name="Tomooka N."/>
        </authorList>
    </citation>
    <scope>NUCLEOTIDE SEQUENCE [LARGE SCALE GENOMIC DNA]</scope>
    <source>
        <strain evidence="8">cv. Shumari</strain>
    </source>
</reference>
<accession>A0A0S3RDC9</accession>
<dbReference type="PROSITE" id="PS50280">
    <property type="entry name" value="SET"/>
    <property type="match status" value="1"/>
</dbReference>
<dbReference type="SUPFAM" id="SSF48452">
    <property type="entry name" value="TPR-like"/>
    <property type="match status" value="1"/>
</dbReference>
<dbReference type="PANTHER" id="PTHR12197">
    <property type="entry name" value="HISTONE-LYSINE N-METHYLTRANSFERASE SMYD"/>
    <property type="match status" value="1"/>
</dbReference>
<dbReference type="Gene3D" id="2.170.270.10">
    <property type="entry name" value="SET domain"/>
    <property type="match status" value="1"/>
</dbReference>
<dbReference type="SMART" id="SM00317">
    <property type="entry name" value="SET"/>
    <property type="match status" value="1"/>
</dbReference>
<feature type="domain" description="SET" evidence="5">
    <location>
        <begin position="36"/>
        <end position="276"/>
    </location>
</feature>
<dbReference type="InterPro" id="IPR002893">
    <property type="entry name" value="Znf_MYND"/>
</dbReference>
<dbReference type="GO" id="GO:0008270">
    <property type="term" value="F:zinc ion binding"/>
    <property type="evidence" value="ECO:0007669"/>
    <property type="project" value="UniProtKB-KW"/>
</dbReference>
<dbReference type="InterPro" id="IPR011990">
    <property type="entry name" value="TPR-like_helical_dom_sf"/>
</dbReference>
<proteinExistence type="predicted"/>
<dbReference type="InterPro" id="IPR046341">
    <property type="entry name" value="SET_dom_sf"/>
</dbReference>
<evidence type="ECO:0000256" key="1">
    <source>
        <dbReference type="ARBA" id="ARBA00022723"/>
    </source>
</evidence>
<dbReference type="InterPro" id="IPR001214">
    <property type="entry name" value="SET_dom"/>
</dbReference>
<dbReference type="AlphaFoldDB" id="A0A0S3RDC9"/>
<dbReference type="EMBL" id="AP015035">
    <property type="protein sequence ID" value="BAT78588.1"/>
    <property type="molecule type" value="Genomic_DNA"/>
</dbReference>
<dbReference type="SUPFAM" id="SSF82199">
    <property type="entry name" value="SET domain"/>
    <property type="match status" value="1"/>
</dbReference>
<dbReference type="Pfam" id="PF00856">
    <property type="entry name" value="SET"/>
    <property type="match status" value="1"/>
</dbReference>
<dbReference type="Gene3D" id="6.10.140.2220">
    <property type="match status" value="1"/>
</dbReference>